<evidence type="ECO:0000313" key="3">
    <source>
        <dbReference type="Proteomes" id="UP000625711"/>
    </source>
</evidence>
<dbReference type="OrthoDB" id="10590803at2759"/>
<reference evidence="2" key="1">
    <citation type="submission" date="2020-08" db="EMBL/GenBank/DDBJ databases">
        <title>Genome sequencing and assembly of the red palm weevil Rhynchophorus ferrugineus.</title>
        <authorList>
            <person name="Dias G.B."/>
            <person name="Bergman C.M."/>
            <person name="Manee M."/>
        </authorList>
    </citation>
    <scope>NUCLEOTIDE SEQUENCE</scope>
    <source>
        <strain evidence="2">AA-2017</strain>
        <tissue evidence="2">Whole larva</tissue>
    </source>
</reference>
<evidence type="ECO:0000313" key="2">
    <source>
        <dbReference type="EMBL" id="KAF7270855.1"/>
    </source>
</evidence>
<protein>
    <submittedName>
        <fullName evidence="2">Uncharacterized protein</fullName>
    </submittedName>
</protein>
<dbReference type="Proteomes" id="UP000625711">
    <property type="component" value="Unassembled WGS sequence"/>
</dbReference>
<proteinExistence type="predicted"/>
<accession>A0A834M8W9</accession>
<dbReference type="EMBL" id="JAACXV010014054">
    <property type="protein sequence ID" value="KAF7270855.1"/>
    <property type="molecule type" value="Genomic_DNA"/>
</dbReference>
<dbReference type="AlphaFoldDB" id="A0A834M8W9"/>
<comment type="caution">
    <text evidence="2">The sequence shown here is derived from an EMBL/GenBank/DDBJ whole genome shotgun (WGS) entry which is preliminary data.</text>
</comment>
<sequence length="130" mass="13956">MSTEDGERIGRTKETTLLVPFRKFGSMKPSLALLVVGYLMHTSTVVQEVKSAPFGFGLLCDTYEDLLCELFGSCDYDEYYDSDEDIPIPVPPPVPPQNGDSTVAPSPPPAPPETSSTTAATNGQMDTPAP</sequence>
<name>A0A834M8W9_RHYFE</name>
<gene>
    <name evidence="2" type="ORF">GWI33_016217</name>
</gene>
<feature type="region of interest" description="Disordered" evidence="1">
    <location>
        <begin position="82"/>
        <end position="130"/>
    </location>
</feature>
<evidence type="ECO:0000256" key="1">
    <source>
        <dbReference type="SAM" id="MobiDB-lite"/>
    </source>
</evidence>
<organism evidence="2 3">
    <name type="scientific">Rhynchophorus ferrugineus</name>
    <name type="common">Red palm weevil</name>
    <name type="synonym">Curculio ferrugineus</name>
    <dbReference type="NCBI Taxonomy" id="354439"/>
    <lineage>
        <taxon>Eukaryota</taxon>
        <taxon>Metazoa</taxon>
        <taxon>Ecdysozoa</taxon>
        <taxon>Arthropoda</taxon>
        <taxon>Hexapoda</taxon>
        <taxon>Insecta</taxon>
        <taxon>Pterygota</taxon>
        <taxon>Neoptera</taxon>
        <taxon>Endopterygota</taxon>
        <taxon>Coleoptera</taxon>
        <taxon>Polyphaga</taxon>
        <taxon>Cucujiformia</taxon>
        <taxon>Curculionidae</taxon>
        <taxon>Dryophthorinae</taxon>
        <taxon>Rhynchophorus</taxon>
    </lineage>
</organism>
<keyword evidence="3" id="KW-1185">Reference proteome</keyword>